<gene>
    <name evidence="1" type="ORF">C7380_10813</name>
</gene>
<proteinExistence type="predicted"/>
<dbReference type="InterPro" id="IPR018680">
    <property type="entry name" value="DUF2164"/>
</dbReference>
<dbReference type="AlphaFoldDB" id="A0AA45C6S0"/>
<keyword evidence="2" id="KW-1185">Reference proteome</keyword>
<accession>A0AA45C6S0</accession>
<dbReference type="EMBL" id="QGGI01000008">
    <property type="protein sequence ID" value="PWJ93184.1"/>
    <property type="molecule type" value="Genomic_DNA"/>
</dbReference>
<comment type="caution">
    <text evidence="1">The sequence shown here is derived from an EMBL/GenBank/DDBJ whole genome shotgun (WGS) entry which is preliminary data.</text>
</comment>
<sequence length="72" mass="8495">MDISEEYKKILLQKIIVFFSEEFGEDIGQIRAHDILGFFIDNIGKDMYNNGVEDSYKYMNDRIEDILALQKL</sequence>
<organism evidence="1 2">
    <name type="scientific">Oceanotoga teriensis</name>
    <dbReference type="NCBI Taxonomy" id="515440"/>
    <lineage>
        <taxon>Bacteria</taxon>
        <taxon>Thermotogati</taxon>
        <taxon>Thermotogota</taxon>
        <taxon>Thermotogae</taxon>
        <taxon>Petrotogales</taxon>
        <taxon>Petrotogaceae</taxon>
        <taxon>Oceanotoga</taxon>
    </lineage>
</organism>
<protein>
    <submittedName>
        <fullName evidence="1">Uncharacterized protein DUF2164</fullName>
    </submittedName>
</protein>
<dbReference type="Pfam" id="PF09932">
    <property type="entry name" value="DUF2164"/>
    <property type="match status" value="1"/>
</dbReference>
<name>A0AA45C6S0_9BACT</name>
<evidence type="ECO:0000313" key="2">
    <source>
        <dbReference type="Proteomes" id="UP000245921"/>
    </source>
</evidence>
<dbReference type="Proteomes" id="UP000245921">
    <property type="component" value="Unassembled WGS sequence"/>
</dbReference>
<dbReference type="RefSeq" id="WP_109604716.1">
    <property type="nucleotide sequence ID" value="NZ_JAMHJO010000003.1"/>
</dbReference>
<reference evidence="1 2" key="1">
    <citation type="submission" date="2018-05" db="EMBL/GenBank/DDBJ databases">
        <title>Genomic Encyclopedia of Type Strains, Phase IV (KMG-IV): sequencing the most valuable type-strain genomes for metagenomic binning, comparative biology and taxonomic classification.</title>
        <authorList>
            <person name="Goeker M."/>
        </authorList>
    </citation>
    <scope>NUCLEOTIDE SEQUENCE [LARGE SCALE GENOMIC DNA]</scope>
    <source>
        <strain evidence="1 2">DSM 24906</strain>
    </source>
</reference>
<evidence type="ECO:0000313" key="1">
    <source>
        <dbReference type="EMBL" id="PWJ93184.1"/>
    </source>
</evidence>